<evidence type="ECO:0000256" key="6">
    <source>
        <dbReference type="ARBA" id="ARBA00022989"/>
    </source>
</evidence>
<name>A0A0P4WAG1_SCYOL</name>
<dbReference type="InterPro" id="IPR009038">
    <property type="entry name" value="GOLD_dom"/>
</dbReference>
<dbReference type="InterPro" id="IPR015720">
    <property type="entry name" value="Emp24-like"/>
</dbReference>
<proteinExistence type="inferred from homology"/>
<evidence type="ECO:0000256" key="9">
    <source>
        <dbReference type="RuleBase" id="RU003827"/>
    </source>
</evidence>
<evidence type="ECO:0000256" key="1">
    <source>
        <dbReference type="ARBA" id="ARBA00004479"/>
    </source>
</evidence>
<comment type="similarity">
    <text evidence="2 9">Belongs to the EMP24/GP25L family.</text>
</comment>
<dbReference type="GO" id="GO:0016020">
    <property type="term" value="C:membrane"/>
    <property type="evidence" value="ECO:0007669"/>
    <property type="project" value="UniProtKB-SubCell"/>
</dbReference>
<dbReference type="PROSITE" id="PS50866">
    <property type="entry name" value="GOLD"/>
    <property type="match status" value="1"/>
</dbReference>
<protein>
    <recommendedName>
        <fullName evidence="12">GOLD domain-containing protein</fullName>
    </recommendedName>
</protein>
<evidence type="ECO:0000256" key="4">
    <source>
        <dbReference type="ARBA" id="ARBA00022692"/>
    </source>
</evidence>
<evidence type="ECO:0000256" key="2">
    <source>
        <dbReference type="ARBA" id="ARBA00007104"/>
    </source>
</evidence>
<dbReference type="AlphaFoldDB" id="A0A0P4WAG1"/>
<keyword evidence="6 10" id="KW-1133">Transmembrane helix</keyword>
<feature type="signal peptide" evidence="11">
    <location>
        <begin position="1"/>
        <end position="25"/>
    </location>
</feature>
<dbReference type="SUPFAM" id="SSF101576">
    <property type="entry name" value="Supernatant protein factor (SPF), C-terminal domain"/>
    <property type="match status" value="1"/>
</dbReference>
<dbReference type="Pfam" id="PF01105">
    <property type="entry name" value="EMP24_GP25L"/>
    <property type="match status" value="1"/>
</dbReference>
<evidence type="ECO:0000256" key="3">
    <source>
        <dbReference type="ARBA" id="ARBA00022473"/>
    </source>
</evidence>
<feature type="domain" description="GOLD" evidence="12">
    <location>
        <begin position="41"/>
        <end position="125"/>
    </location>
</feature>
<accession>A0A0P4WAG1</accession>
<dbReference type="PANTHER" id="PTHR22811">
    <property type="entry name" value="TRANSMEMBRANE EMP24 DOMAIN-CONTAINING PROTEIN"/>
    <property type="match status" value="1"/>
</dbReference>
<dbReference type="GO" id="GO:0012505">
    <property type="term" value="C:endomembrane system"/>
    <property type="evidence" value="ECO:0007669"/>
    <property type="project" value="UniProtKB-SubCell"/>
</dbReference>
<evidence type="ECO:0000313" key="13">
    <source>
        <dbReference type="EMBL" id="JAI65437.1"/>
    </source>
</evidence>
<evidence type="ECO:0000256" key="5">
    <source>
        <dbReference type="ARBA" id="ARBA00022729"/>
    </source>
</evidence>
<dbReference type="EMBL" id="GDRN01060058">
    <property type="protein sequence ID" value="JAI65437.1"/>
    <property type="molecule type" value="Transcribed_RNA"/>
</dbReference>
<dbReference type="InterPro" id="IPR036598">
    <property type="entry name" value="GOLD_dom_sf"/>
</dbReference>
<feature type="transmembrane region" description="Helical" evidence="10">
    <location>
        <begin position="194"/>
        <end position="216"/>
    </location>
</feature>
<reference evidence="13" key="1">
    <citation type="submission" date="2015-09" db="EMBL/GenBank/DDBJ databases">
        <title>Scylla olivacea transcriptome.</title>
        <authorList>
            <person name="Ikhwanuddin M."/>
        </authorList>
    </citation>
    <scope>NUCLEOTIDE SEQUENCE</scope>
</reference>
<keyword evidence="5 11" id="KW-0732">Signal</keyword>
<evidence type="ECO:0000259" key="12">
    <source>
        <dbReference type="PROSITE" id="PS50866"/>
    </source>
</evidence>
<keyword evidence="3" id="KW-0217">Developmental protein</keyword>
<sequence>MASHRGTLLVISIFPFFLLLQPSCGRDIEREMTVEVKAGTEECFYETIKAGETLDVEYQVIDGGQGELDIDFYLAGQTGEILLQDLRRSEGNHRTTISEEGDYRICWDNTFSHFNTKTVFFGITVESDEDDDLWDDGLEETITAEEIYEMKIEDIKDAMGRIRAHLTKSRFTQDQLRAYEARDRNLAESNCTKVTTWSIINITVMLVTGLIQVILLRSLFDDKSRLHGIWKKGAPSTFS</sequence>
<keyword evidence="7 10" id="KW-0472">Membrane</keyword>
<evidence type="ECO:0000256" key="11">
    <source>
        <dbReference type="SAM" id="SignalP"/>
    </source>
</evidence>
<evidence type="ECO:0000256" key="8">
    <source>
        <dbReference type="ARBA" id="ARBA00037847"/>
    </source>
</evidence>
<evidence type="ECO:0000256" key="7">
    <source>
        <dbReference type="ARBA" id="ARBA00023136"/>
    </source>
</evidence>
<organism evidence="13">
    <name type="scientific">Scylla olivacea</name>
    <name type="common">Orange mud crab</name>
    <name type="synonym">Cancer olivacea</name>
    <dbReference type="NCBI Taxonomy" id="85551"/>
    <lineage>
        <taxon>Eukaryota</taxon>
        <taxon>Metazoa</taxon>
        <taxon>Ecdysozoa</taxon>
        <taxon>Arthropoda</taxon>
        <taxon>Crustacea</taxon>
        <taxon>Multicrustacea</taxon>
        <taxon>Malacostraca</taxon>
        <taxon>Eumalacostraca</taxon>
        <taxon>Eucarida</taxon>
        <taxon>Decapoda</taxon>
        <taxon>Pleocyemata</taxon>
        <taxon>Brachyura</taxon>
        <taxon>Eubrachyura</taxon>
        <taxon>Portunoidea</taxon>
        <taxon>Portunidae</taxon>
        <taxon>Portuninae</taxon>
        <taxon>Scylla</taxon>
    </lineage>
</organism>
<evidence type="ECO:0000256" key="10">
    <source>
        <dbReference type="SAM" id="Phobius"/>
    </source>
</evidence>
<dbReference type="Gene3D" id="2.60.120.680">
    <property type="entry name" value="GOLD domain"/>
    <property type="match status" value="1"/>
</dbReference>
<comment type="subcellular location">
    <subcellularLocation>
        <location evidence="8">Endomembrane system</location>
        <topology evidence="8">Single-pass membrane protein</topology>
    </subcellularLocation>
    <subcellularLocation>
        <location evidence="1 9">Membrane</location>
        <topology evidence="1 9">Single-pass type I membrane protein</topology>
    </subcellularLocation>
</comment>
<dbReference type="SMART" id="SM01190">
    <property type="entry name" value="EMP24_GP25L"/>
    <property type="match status" value="1"/>
</dbReference>
<keyword evidence="4 9" id="KW-0812">Transmembrane</keyword>
<feature type="chain" id="PRO_5006070418" description="GOLD domain-containing protein" evidence="11">
    <location>
        <begin position="26"/>
        <end position="239"/>
    </location>
</feature>